<dbReference type="RefSeq" id="WP_378201955.1">
    <property type="nucleotide sequence ID" value="NZ_JBHLZP010000103.1"/>
</dbReference>
<accession>A0ABV5YI30</accession>
<feature type="region of interest" description="Disordered" evidence="1">
    <location>
        <begin position="1"/>
        <end position="62"/>
    </location>
</feature>
<feature type="compositionally biased region" description="Basic and acidic residues" evidence="1">
    <location>
        <begin position="48"/>
        <end position="62"/>
    </location>
</feature>
<gene>
    <name evidence="2" type="ORF">ACFFNX_16200</name>
</gene>
<protein>
    <submittedName>
        <fullName evidence="2">Uncharacterized protein</fullName>
    </submittedName>
</protein>
<feature type="non-terminal residue" evidence="2">
    <location>
        <position position="62"/>
    </location>
</feature>
<reference evidence="2 3" key="1">
    <citation type="submission" date="2024-09" db="EMBL/GenBank/DDBJ databases">
        <authorList>
            <person name="Sun Q."/>
            <person name="Mori K."/>
        </authorList>
    </citation>
    <scope>NUCLEOTIDE SEQUENCE [LARGE SCALE GENOMIC DNA]</scope>
    <source>
        <strain evidence="2 3">TBRC 0563</strain>
    </source>
</reference>
<sequence>MLSGTERRSLNAGPAGWGCAWDGTGLGAGGSCGGPGGGPGLEGGTPCGRDERDGAVEPEPRP</sequence>
<dbReference type="EMBL" id="JBHLZP010000103">
    <property type="protein sequence ID" value="MFB9833734.1"/>
    <property type="molecule type" value="Genomic_DNA"/>
</dbReference>
<dbReference type="Proteomes" id="UP001589627">
    <property type="component" value="Unassembled WGS sequence"/>
</dbReference>
<evidence type="ECO:0000313" key="2">
    <source>
        <dbReference type="EMBL" id="MFB9833734.1"/>
    </source>
</evidence>
<keyword evidence="3" id="KW-1185">Reference proteome</keyword>
<evidence type="ECO:0000256" key="1">
    <source>
        <dbReference type="SAM" id="MobiDB-lite"/>
    </source>
</evidence>
<name>A0ABV5YI30_9ACTN</name>
<feature type="compositionally biased region" description="Gly residues" evidence="1">
    <location>
        <begin position="24"/>
        <end position="46"/>
    </location>
</feature>
<comment type="caution">
    <text evidence="2">The sequence shown here is derived from an EMBL/GenBank/DDBJ whole genome shotgun (WGS) entry which is preliminary data.</text>
</comment>
<evidence type="ECO:0000313" key="3">
    <source>
        <dbReference type="Proteomes" id="UP001589627"/>
    </source>
</evidence>
<proteinExistence type="predicted"/>
<organism evidence="2 3">
    <name type="scientific">Actinoallomurus acaciae</name>
    <dbReference type="NCBI Taxonomy" id="502577"/>
    <lineage>
        <taxon>Bacteria</taxon>
        <taxon>Bacillati</taxon>
        <taxon>Actinomycetota</taxon>
        <taxon>Actinomycetes</taxon>
        <taxon>Streptosporangiales</taxon>
        <taxon>Thermomonosporaceae</taxon>
        <taxon>Actinoallomurus</taxon>
    </lineage>
</organism>